<dbReference type="InterPro" id="IPR006683">
    <property type="entry name" value="Thioestr_dom"/>
</dbReference>
<evidence type="ECO:0000259" key="3">
    <source>
        <dbReference type="Pfam" id="PF03061"/>
    </source>
</evidence>
<dbReference type="CDD" id="cd03443">
    <property type="entry name" value="PaaI_thioesterase"/>
    <property type="match status" value="1"/>
</dbReference>
<dbReference type="Gene3D" id="3.10.129.10">
    <property type="entry name" value="Hotdog Thioesterase"/>
    <property type="match status" value="1"/>
</dbReference>
<protein>
    <submittedName>
        <fullName evidence="4">HotDog domain-containing protein</fullName>
    </submittedName>
</protein>
<evidence type="ECO:0000256" key="2">
    <source>
        <dbReference type="ARBA" id="ARBA00022801"/>
    </source>
</evidence>
<dbReference type="Pfam" id="PF03061">
    <property type="entry name" value="4HBT"/>
    <property type="match status" value="1"/>
</dbReference>
<dbReference type="GO" id="GO:0047617">
    <property type="term" value="F:fatty acyl-CoA hydrolase activity"/>
    <property type="evidence" value="ECO:0007669"/>
    <property type="project" value="InterPro"/>
</dbReference>
<evidence type="ECO:0000256" key="1">
    <source>
        <dbReference type="ARBA" id="ARBA00008324"/>
    </source>
</evidence>
<accession>A0AAN6PDQ1</accession>
<dbReference type="SUPFAM" id="SSF54637">
    <property type="entry name" value="Thioesterase/thiol ester dehydrase-isomerase"/>
    <property type="match status" value="1"/>
</dbReference>
<dbReference type="PANTHER" id="PTHR21660">
    <property type="entry name" value="THIOESTERASE SUPERFAMILY MEMBER-RELATED"/>
    <property type="match status" value="1"/>
</dbReference>
<feature type="domain" description="Thioesterase" evidence="3">
    <location>
        <begin position="62"/>
        <end position="136"/>
    </location>
</feature>
<keyword evidence="2" id="KW-0378">Hydrolase</keyword>
<dbReference type="Proteomes" id="UP001303115">
    <property type="component" value="Unassembled WGS sequence"/>
</dbReference>
<name>A0AAN6PDQ1_9PEZI</name>
<sequence length="173" mass="18346">MATNAGTKLSHLRFVRTVLNSFMAESGLEPRLLGKHFRICNASEGVVDFELVIAKEHTNRLKIIHGGTIASLVDLGGSLAVASKGYYATGVSTDLNVTYISSGGKVDDKLRGTAVCDRIGKTLAYTTVTFWDNQRNMVARGSHTKFVAQAVAASTPFTAPAGAPIAEDGEPSM</sequence>
<organism evidence="4 5">
    <name type="scientific">Parachaetomium inaequale</name>
    <dbReference type="NCBI Taxonomy" id="2588326"/>
    <lineage>
        <taxon>Eukaryota</taxon>
        <taxon>Fungi</taxon>
        <taxon>Dikarya</taxon>
        <taxon>Ascomycota</taxon>
        <taxon>Pezizomycotina</taxon>
        <taxon>Sordariomycetes</taxon>
        <taxon>Sordariomycetidae</taxon>
        <taxon>Sordariales</taxon>
        <taxon>Chaetomiaceae</taxon>
        <taxon>Parachaetomium</taxon>
    </lineage>
</organism>
<dbReference type="NCBIfam" id="TIGR00369">
    <property type="entry name" value="unchar_dom_1"/>
    <property type="match status" value="1"/>
</dbReference>
<dbReference type="InterPro" id="IPR039298">
    <property type="entry name" value="ACOT13"/>
</dbReference>
<dbReference type="InterPro" id="IPR029069">
    <property type="entry name" value="HotDog_dom_sf"/>
</dbReference>
<keyword evidence="5" id="KW-1185">Reference proteome</keyword>
<dbReference type="EMBL" id="MU854411">
    <property type="protein sequence ID" value="KAK4039062.1"/>
    <property type="molecule type" value="Genomic_DNA"/>
</dbReference>
<dbReference type="AlphaFoldDB" id="A0AAN6PDQ1"/>
<reference evidence="5" key="1">
    <citation type="journal article" date="2023" name="Mol. Phylogenet. Evol.">
        <title>Genome-scale phylogeny and comparative genomics of the fungal order Sordariales.</title>
        <authorList>
            <person name="Hensen N."/>
            <person name="Bonometti L."/>
            <person name="Westerberg I."/>
            <person name="Brannstrom I.O."/>
            <person name="Guillou S."/>
            <person name="Cros-Aarteil S."/>
            <person name="Calhoun S."/>
            <person name="Haridas S."/>
            <person name="Kuo A."/>
            <person name="Mondo S."/>
            <person name="Pangilinan J."/>
            <person name="Riley R."/>
            <person name="LaButti K."/>
            <person name="Andreopoulos B."/>
            <person name="Lipzen A."/>
            <person name="Chen C."/>
            <person name="Yan M."/>
            <person name="Daum C."/>
            <person name="Ng V."/>
            <person name="Clum A."/>
            <person name="Steindorff A."/>
            <person name="Ohm R.A."/>
            <person name="Martin F."/>
            <person name="Silar P."/>
            <person name="Natvig D.O."/>
            <person name="Lalanne C."/>
            <person name="Gautier V."/>
            <person name="Ament-Velasquez S.L."/>
            <person name="Kruys A."/>
            <person name="Hutchinson M.I."/>
            <person name="Powell A.J."/>
            <person name="Barry K."/>
            <person name="Miller A.N."/>
            <person name="Grigoriev I.V."/>
            <person name="Debuchy R."/>
            <person name="Gladieux P."/>
            <person name="Hiltunen Thoren M."/>
            <person name="Johannesson H."/>
        </authorList>
    </citation>
    <scope>NUCLEOTIDE SEQUENCE [LARGE SCALE GENOMIC DNA]</scope>
    <source>
        <strain evidence="5">CBS 284.82</strain>
    </source>
</reference>
<dbReference type="InterPro" id="IPR003736">
    <property type="entry name" value="PAAI_dom"/>
</dbReference>
<comment type="caution">
    <text evidence="4">The sequence shown here is derived from an EMBL/GenBank/DDBJ whole genome shotgun (WGS) entry which is preliminary data.</text>
</comment>
<comment type="similarity">
    <text evidence="1">Belongs to the thioesterase PaaI family.</text>
</comment>
<proteinExistence type="inferred from homology"/>
<dbReference type="FunFam" id="3.10.129.10:FF:000033">
    <property type="entry name" value="acyl-coenzyme A thioesterase 13"/>
    <property type="match status" value="1"/>
</dbReference>
<dbReference type="PANTHER" id="PTHR21660:SF57">
    <property type="entry name" value="PAAI THIOESTERASE"/>
    <property type="match status" value="1"/>
</dbReference>
<gene>
    <name evidence="4" type="ORF">C8A01DRAFT_16888</name>
</gene>
<evidence type="ECO:0000313" key="5">
    <source>
        <dbReference type="Proteomes" id="UP001303115"/>
    </source>
</evidence>
<evidence type="ECO:0000313" key="4">
    <source>
        <dbReference type="EMBL" id="KAK4039062.1"/>
    </source>
</evidence>